<evidence type="ECO:0000313" key="1">
    <source>
        <dbReference type="EMBL" id="ODJ86074.1"/>
    </source>
</evidence>
<reference evidence="1 2" key="1">
    <citation type="submission" date="2016-06" db="EMBL/GenBank/DDBJ databases">
        <title>Genome sequence of endosymbiont of Candidatus Endolucinida thiodiazotropha.</title>
        <authorList>
            <person name="Poehlein A."/>
            <person name="Koenig S."/>
            <person name="Heiden S.E."/>
            <person name="Thuermer A."/>
            <person name="Voget S."/>
            <person name="Daniel R."/>
            <person name="Markert S."/>
            <person name="Gros O."/>
            <person name="Schweder T."/>
        </authorList>
    </citation>
    <scope>NUCLEOTIDE SEQUENCE [LARGE SCALE GENOMIC DNA]</scope>
    <source>
        <strain evidence="1 2">COS</strain>
    </source>
</reference>
<name>A0A7Z0VJ45_9GAMM</name>
<protein>
    <submittedName>
        <fullName evidence="1">Uncharacterized protein</fullName>
    </submittedName>
</protein>
<dbReference type="AlphaFoldDB" id="A0A7Z0VJ45"/>
<organism evidence="1 2">
    <name type="scientific">Candidatus Thiodiazotropha endolucinida</name>
    <dbReference type="NCBI Taxonomy" id="1655433"/>
    <lineage>
        <taxon>Bacteria</taxon>
        <taxon>Pseudomonadati</taxon>
        <taxon>Pseudomonadota</taxon>
        <taxon>Gammaproteobacteria</taxon>
        <taxon>Chromatiales</taxon>
        <taxon>Sedimenticolaceae</taxon>
        <taxon>Candidatus Thiodiazotropha</taxon>
    </lineage>
</organism>
<dbReference type="EMBL" id="MARB01000028">
    <property type="protein sequence ID" value="ODJ86074.1"/>
    <property type="molecule type" value="Genomic_DNA"/>
</dbReference>
<comment type="caution">
    <text evidence="1">The sequence shown here is derived from an EMBL/GenBank/DDBJ whole genome shotgun (WGS) entry which is preliminary data.</text>
</comment>
<proteinExistence type="predicted"/>
<sequence>MIDWEHLDRQEQLKLREAFGHHLDTLPPSCSLDMKIARFQEWLSLKDIQYKDHEKDINR</sequence>
<evidence type="ECO:0000313" key="2">
    <source>
        <dbReference type="Proteomes" id="UP000094769"/>
    </source>
</evidence>
<dbReference type="OrthoDB" id="5772137at2"/>
<gene>
    <name evidence="1" type="ORF">CODIS_37090</name>
</gene>
<keyword evidence="2" id="KW-1185">Reference proteome</keyword>
<dbReference type="Proteomes" id="UP000094769">
    <property type="component" value="Unassembled WGS sequence"/>
</dbReference>
<accession>A0A7Z0VJ45</accession>
<dbReference type="RefSeq" id="WP_069127768.1">
    <property type="nucleotide sequence ID" value="NZ_MARB01000028.1"/>
</dbReference>